<organism evidence="1">
    <name type="scientific">marine sediment metagenome</name>
    <dbReference type="NCBI Taxonomy" id="412755"/>
    <lineage>
        <taxon>unclassified sequences</taxon>
        <taxon>metagenomes</taxon>
        <taxon>ecological metagenomes</taxon>
    </lineage>
</organism>
<feature type="non-terminal residue" evidence="1">
    <location>
        <position position="1"/>
    </location>
</feature>
<protein>
    <submittedName>
        <fullName evidence="1">Uncharacterized protein</fullName>
    </submittedName>
</protein>
<proteinExistence type="predicted"/>
<reference evidence="1" key="1">
    <citation type="journal article" date="2015" name="Nature">
        <title>Complex archaea that bridge the gap between prokaryotes and eukaryotes.</title>
        <authorList>
            <person name="Spang A."/>
            <person name="Saw J.H."/>
            <person name="Jorgensen S.L."/>
            <person name="Zaremba-Niedzwiedzka K."/>
            <person name="Martijn J."/>
            <person name="Lind A.E."/>
            <person name="van Eijk R."/>
            <person name="Schleper C."/>
            <person name="Guy L."/>
            <person name="Ettema T.J."/>
        </authorList>
    </citation>
    <scope>NUCLEOTIDE SEQUENCE</scope>
</reference>
<accession>A0A0F9BS11</accession>
<sequence>TANTNGALTKNKAETTVTVTDGTKVKAGEVILVEAERMFVESISGNDLTVIRAYDGSTLAAHDTAKDVYAFRTLTVTRGENGTTAATHDNADPITKYVPPADIIELCKALAIAYYHAEKGGWTGTVGSGEGAVQVSQSGLNKLRDRVQRQYRRFVIGAV</sequence>
<gene>
    <name evidence="1" type="ORF">LCGC14_2412830</name>
</gene>
<comment type="caution">
    <text evidence="1">The sequence shown here is derived from an EMBL/GenBank/DDBJ whole genome shotgun (WGS) entry which is preliminary data.</text>
</comment>
<dbReference type="EMBL" id="LAZR01036498">
    <property type="protein sequence ID" value="KKL24684.1"/>
    <property type="molecule type" value="Genomic_DNA"/>
</dbReference>
<evidence type="ECO:0000313" key="1">
    <source>
        <dbReference type="EMBL" id="KKL24684.1"/>
    </source>
</evidence>
<dbReference type="AlphaFoldDB" id="A0A0F9BS11"/>
<name>A0A0F9BS11_9ZZZZ</name>